<dbReference type="STRING" id="655015.B1812_17755"/>
<evidence type="ECO:0000313" key="2">
    <source>
        <dbReference type="EMBL" id="ARN82631.1"/>
    </source>
</evidence>
<evidence type="ECO:0000259" key="1">
    <source>
        <dbReference type="Pfam" id="PF08885"/>
    </source>
</evidence>
<organism evidence="2 3">
    <name type="scientific">Methylocystis bryophila</name>
    <dbReference type="NCBI Taxonomy" id="655015"/>
    <lineage>
        <taxon>Bacteria</taxon>
        <taxon>Pseudomonadati</taxon>
        <taxon>Pseudomonadota</taxon>
        <taxon>Alphaproteobacteria</taxon>
        <taxon>Hyphomicrobiales</taxon>
        <taxon>Methylocystaceae</taxon>
        <taxon>Methylocystis</taxon>
    </lineage>
</organism>
<name>A0A1W6MYG9_9HYPH</name>
<feature type="domain" description="GSCFA" evidence="1">
    <location>
        <begin position="42"/>
        <end position="313"/>
    </location>
</feature>
<reference evidence="2 3" key="1">
    <citation type="submission" date="2017-02" db="EMBL/GenBank/DDBJ databases">
        <authorList>
            <person name="Peterson S.W."/>
        </authorList>
    </citation>
    <scope>NUCLEOTIDE SEQUENCE [LARGE SCALE GENOMIC DNA]</scope>
    <source>
        <strain evidence="2 3">S285</strain>
    </source>
</reference>
<dbReference type="RefSeq" id="WP_085772762.1">
    <property type="nucleotide sequence ID" value="NZ_AP027149.1"/>
</dbReference>
<dbReference type="AlphaFoldDB" id="A0A1W6MYG9"/>
<proteinExistence type="predicted"/>
<dbReference type="EMBL" id="CP019948">
    <property type="protein sequence ID" value="ARN82631.1"/>
    <property type="molecule type" value="Genomic_DNA"/>
</dbReference>
<dbReference type="OrthoDB" id="369216at2"/>
<dbReference type="Pfam" id="PF08885">
    <property type="entry name" value="GSCFA"/>
    <property type="match status" value="1"/>
</dbReference>
<sequence length="355" mass="40259">MAENPYSSLPDHRFWRKAVTGLPPFALDPLLRTPFKISREDKVATGGSCFAQEIAQRLQHSGFHYYLAEQPPEGLSAQEAERRNYSMYSCRYGNVYTTAQFLQLLDRAYGRFTPDLDVWTRPEDGRFVDPFRPRIEPDGFATPEALRADRERHLAAVRHMVETMDVFVFTFGHTETWRHKKDGAILQLAPGVAGGEWDPNVYEFYNMTVSEVIRDFLAALDRIREVNPQARVVLSVSPVGIIATYEDRHVIESNSAVKAILRAAADEIRRARPGVAYFPSYDLATVSPNVSRFYREDTRRITSTGIDQTMRVFFEHFTAREESGAPLAKTVRLDVAAEAQANCKVICDEEAIEGV</sequence>
<accession>A0A1W6MYG9</accession>
<dbReference type="Proteomes" id="UP000193978">
    <property type="component" value="Chromosome"/>
</dbReference>
<evidence type="ECO:0000313" key="3">
    <source>
        <dbReference type="Proteomes" id="UP000193978"/>
    </source>
</evidence>
<gene>
    <name evidence="2" type="ORF">B1812_17755</name>
</gene>
<dbReference type="InterPro" id="IPR014982">
    <property type="entry name" value="GSCFA"/>
</dbReference>
<dbReference type="KEGG" id="mbry:B1812_17755"/>
<keyword evidence="3" id="KW-1185">Reference proteome</keyword>
<protein>
    <submittedName>
        <fullName evidence="2">GSCFA domain-containing protein</fullName>
    </submittedName>
</protein>